<feature type="non-terminal residue" evidence="2">
    <location>
        <position position="81"/>
    </location>
</feature>
<evidence type="ECO:0000313" key="3">
    <source>
        <dbReference type="Proteomes" id="UP000050509"/>
    </source>
</evidence>
<protein>
    <recommendedName>
        <fullName evidence="4">DoxX family protein</fullName>
    </recommendedName>
</protein>
<proteinExistence type="predicted"/>
<comment type="caution">
    <text evidence="2">The sequence shown here is derived from an EMBL/GenBank/DDBJ whole genome shotgun (WGS) entry which is preliminary data.</text>
</comment>
<evidence type="ECO:0008006" key="4">
    <source>
        <dbReference type="Google" id="ProtNLM"/>
    </source>
</evidence>
<evidence type="ECO:0000256" key="1">
    <source>
        <dbReference type="SAM" id="Phobius"/>
    </source>
</evidence>
<accession>A0A0P9DC93</accession>
<keyword evidence="1" id="KW-0472">Membrane</keyword>
<dbReference type="AlphaFoldDB" id="A0A0P9DC93"/>
<name>A0A0P9DC93_9CHLR</name>
<gene>
    <name evidence="2" type="ORF">SE17_42350</name>
</gene>
<reference evidence="2 3" key="1">
    <citation type="submission" date="2015-09" db="EMBL/GenBank/DDBJ databases">
        <title>Draft genome sequence of Kouleothrix aurantiaca JCM 19913.</title>
        <authorList>
            <person name="Hemp J."/>
        </authorList>
    </citation>
    <scope>NUCLEOTIDE SEQUENCE [LARGE SCALE GENOMIC DNA]</scope>
    <source>
        <strain evidence="2 3">COM-B</strain>
    </source>
</reference>
<dbReference type="Proteomes" id="UP000050509">
    <property type="component" value="Unassembled WGS sequence"/>
</dbReference>
<feature type="transmembrane region" description="Helical" evidence="1">
    <location>
        <begin position="33"/>
        <end position="50"/>
    </location>
</feature>
<organism evidence="2 3">
    <name type="scientific">Kouleothrix aurantiaca</name>
    <dbReference type="NCBI Taxonomy" id="186479"/>
    <lineage>
        <taxon>Bacteria</taxon>
        <taxon>Bacillati</taxon>
        <taxon>Chloroflexota</taxon>
        <taxon>Chloroflexia</taxon>
        <taxon>Chloroflexales</taxon>
        <taxon>Roseiflexineae</taxon>
        <taxon>Roseiflexaceae</taxon>
        <taxon>Kouleothrix</taxon>
    </lineage>
</organism>
<evidence type="ECO:0000313" key="2">
    <source>
        <dbReference type="EMBL" id="KPV47490.1"/>
    </source>
</evidence>
<keyword evidence="3" id="KW-1185">Reference proteome</keyword>
<keyword evidence="1" id="KW-0812">Transmembrane</keyword>
<sequence length="81" mass="9055">MTTRQLTNASVRTNTSTVATIRNIVRWPFASRFASPLWLALRLYVAWIWVQMSISKFAAGWLSSDPSGDLLKLVAKGTMPV</sequence>
<keyword evidence="1" id="KW-1133">Transmembrane helix</keyword>
<dbReference type="EMBL" id="LJCR01003380">
    <property type="protein sequence ID" value="KPV47490.1"/>
    <property type="molecule type" value="Genomic_DNA"/>
</dbReference>